<dbReference type="KEGG" id="epl:P4G45_03890"/>
<evidence type="ECO:0000256" key="3">
    <source>
        <dbReference type="HAMAP-Rule" id="MF_00436"/>
    </source>
</evidence>
<dbReference type="CDD" id="cd01716">
    <property type="entry name" value="Hfq"/>
    <property type="match status" value="1"/>
</dbReference>
<dbReference type="NCBIfam" id="NF001602">
    <property type="entry name" value="PRK00395.1"/>
    <property type="match status" value="1"/>
</dbReference>
<dbReference type="NCBIfam" id="TIGR02383">
    <property type="entry name" value="Hfq"/>
    <property type="match status" value="1"/>
</dbReference>
<accession>A0AAU7D956</accession>
<organism evidence="6">
    <name type="scientific">Edaphobacter paludis</name>
    <dbReference type="NCBI Taxonomy" id="3035702"/>
    <lineage>
        <taxon>Bacteria</taxon>
        <taxon>Pseudomonadati</taxon>
        <taxon>Acidobacteriota</taxon>
        <taxon>Terriglobia</taxon>
        <taxon>Terriglobales</taxon>
        <taxon>Acidobacteriaceae</taxon>
        <taxon>Edaphobacter</taxon>
    </lineage>
</organism>
<dbReference type="PROSITE" id="PS52002">
    <property type="entry name" value="SM"/>
    <property type="match status" value="1"/>
</dbReference>
<dbReference type="HAMAP" id="MF_00436">
    <property type="entry name" value="Hfq"/>
    <property type="match status" value="1"/>
</dbReference>
<dbReference type="InterPro" id="IPR047575">
    <property type="entry name" value="Sm"/>
</dbReference>
<dbReference type="RefSeq" id="WP_348268365.1">
    <property type="nucleotide sequence ID" value="NZ_CP121194.1"/>
</dbReference>
<feature type="region of interest" description="Disordered" evidence="4">
    <location>
        <begin position="73"/>
        <end position="115"/>
    </location>
</feature>
<dbReference type="SUPFAM" id="SSF50182">
    <property type="entry name" value="Sm-like ribonucleoproteins"/>
    <property type="match status" value="1"/>
</dbReference>
<dbReference type="EMBL" id="CP121194">
    <property type="protein sequence ID" value="XBH10875.1"/>
    <property type="molecule type" value="Genomic_DNA"/>
</dbReference>
<evidence type="ECO:0000313" key="7">
    <source>
        <dbReference type="EMBL" id="XBH14303.1"/>
    </source>
</evidence>
<keyword evidence="1 3" id="KW-0694">RNA-binding</keyword>
<dbReference type="InterPro" id="IPR010920">
    <property type="entry name" value="LSM_dom_sf"/>
</dbReference>
<evidence type="ECO:0000256" key="2">
    <source>
        <dbReference type="ARBA" id="ARBA00023016"/>
    </source>
</evidence>
<dbReference type="GO" id="GO:0005829">
    <property type="term" value="C:cytosol"/>
    <property type="evidence" value="ECO:0007669"/>
    <property type="project" value="TreeGrafter"/>
</dbReference>
<accession>A0AAU7D0J3</accession>
<evidence type="ECO:0000256" key="4">
    <source>
        <dbReference type="SAM" id="MobiDB-lite"/>
    </source>
</evidence>
<comment type="function">
    <text evidence="3">RNA chaperone that binds small regulatory RNA (sRNAs) and mRNAs to facilitate mRNA translational regulation in response to envelope stress, environmental stress and changes in metabolite concentrations. Also binds with high specificity to tRNAs.</text>
</comment>
<reference evidence="6" key="1">
    <citation type="submission" date="2023-03" db="EMBL/GenBank/DDBJ databases">
        <title>Edaphobacter sp.</title>
        <authorList>
            <person name="Huber K.J."/>
            <person name="Papendorf J."/>
            <person name="Pilke C."/>
            <person name="Bunk B."/>
            <person name="Sproeer C."/>
            <person name="Pester M."/>
        </authorList>
    </citation>
    <scope>NUCLEOTIDE SEQUENCE</scope>
    <source>
        <strain evidence="6">DSM 109919</strain>
        <strain evidence="7">DSM 109920</strain>
    </source>
</reference>
<comment type="subunit">
    <text evidence="3">Homohexamer.</text>
</comment>
<evidence type="ECO:0000256" key="1">
    <source>
        <dbReference type="ARBA" id="ARBA00022884"/>
    </source>
</evidence>
<dbReference type="Gene3D" id="2.30.30.100">
    <property type="match status" value="1"/>
</dbReference>
<feature type="domain" description="Sm" evidence="5">
    <location>
        <begin position="11"/>
        <end position="71"/>
    </location>
</feature>
<dbReference type="EMBL" id="CP121195">
    <property type="protein sequence ID" value="XBH14303.1"/>
    <property type="molecule type" value="Genomic_DNA"/>
</dbReference>
<keyword evidence="2 3" id="KW-0346">Stress response</keyword>
<dbReference type="GO" id="GO:0006355">
    <property type="term" value="P:regulation of DNA-templated transcription"/>
    <property type="evidence" value="ECO:0007669"/>
    <property type="project" value="InterPro"/>
</dbReference>
<dbReference type="GO" id="GO:0045974">
    <property type="term" value="P:regulation of translation, ncRNA-mediated"/>
    <property type="evidence" value="ECO:0007669"/>
    <property type="project" value="TreeGrafter"/>
</dbReference>
<dbReference type="Pfam" id="PF17209">
    <property type="entry name" value="Hfq"/>
    <property type="match status" value="1"/>
</dbReference>
<sequence>MESKPAQNIQDTFLNTVRKDKSPITIYLVSGVKLTGKIRSFDKYSVLLENNSQEQLIFKHAISTVVSGRAGAHLELRSDSRPESRPEPRTGIPHPSPAASAPSPEATGTQGTVNR</sequence>
<evidence type="ECO:0000313" key="6">
    <source>
        <dbReference type="EMBL" id="XBH10875.1"/>
    </source>
</evidence>
<feature type="compositionally biased region" description="Polar residues" evidence="4">
    <location>
        <begin position="106"/>
        <end position="115"/>
    </location>
</feature>
<dbReference type="PANTHER" id="PTHR34772:SF1">
    <property type="entry name" value="RNA-BINDING PROTEIN HFQ"/>
    <property type="match status" value="1"/>
</dbReference>
<feature type="compositionally biased region" description="Basic and acidic residues" evidence="4">
    <location>
        <begin position="73"/>
        <end position="88"/>
    </location>
</feature>
<dbReference type="AlphaFoldDB" id="A0AAU7D0J3"/>
<dbReference type="GO" id="GO:0043487">
    <property type="term" value="P:regulation of RNA stability"/>
    <property type="evidence" value="ECO:0007669"/>
    <property type="project" value="TreeGrafter"/>
</dbReference>
<evidence type="ECO:0000259" key="5">
    <source>
        <dbReference type="PROSITE" id="PS52002"/>
    </source>
</evidence>
<protein>
    <recommendedName>
        <fullName evidence="3">RNA-binding protein Hfq</fullName>
    </recommendedName>
</protein>
<dbReference type="GO" id="GO:0003723">
    <property type="term" value="F:RNA binding"/>
    <property type="evidence" value="ECO:0007669"/>
    <property type="project" value="UniProtKB-UniRule"/>
</dbReference>
<comment type="similarity">
    <text evidence="3">Belongs to the Hfq family.</text>
</comment>
<gene>
    <name evidence="3 6" type="primary">hfq</name>
    <name evidence="6" type="ORF">P4G45_03890</name>
    <name evidence="7" type="ORF">P8936_03855</name>
</gene>
<proteinExistence type="inferred from homology"/>
<name>A0AAU7D0J3_9BACT</name>
<dbReference type="InterPro" id="IPR005001">
    <property type="entry name" value="Hfq"/>
</dbReference>
<dbReference type="PANTHER" id="PTHR34772">
    <property type="entry name" value="RNA-BINDING PROTEIN HFQ"/>
    <property type="match status" value="1"/>
</dbReference>